<dbReference type="Gene3D" id="1.10.10.1480">
    <property type="entry name" value="Plasmid replication protein"/>
    <property type="match status" value="1"/>
</dbReference>
<feature type="domain" description="Plasmid replication protein origin binding" evidence="1">
    <location>
        <begin position="4"/>
        <end position="147"/>
    </location>
</feature>
<dbReference type="Gene3D" id="3.40.1310.30">
    <property type="match status" value="1"/>
</dbReference>
<dbReference type="Pfam" id="PF01719">
    <property type="entry name" value="Rep_OBD"/>
    <property type="match status" value="1"/>
</dbReference>
<dbReference type="AlphaFoldDB" id="A0A6F9XPS7"/>
<protein>
    <submittedName>
        <fullName evidence="2">Replication protein</fullName>
    </submittedName>
</protein>
<dbReference type="GO" id="GO:0003677">
    <property type="term" value="F:DNA binding"/>
    <property type="evidence" value="ECO:0007669"/>
    <property type="project" value="InterPro"/>
</dbReference>
<evidence type="ECO:0000313" key="2">
    <source>
        <dbReference type="EMBL" id="GET07188.1"/>
    </source>
</evidence>
<dbReference type="InterPro" id="IPR041919">
    <property type="entry name" value="Plasmid_rep_C_sf"/>
</dbReference>
<dbReference type="EMBL" id="BLAM01000215">
    <property type="protein sequence ID" value="GET07188.1"/>
    <property type="molecule type" value="Genomic_DNA"/>
</dbReference>
<dbReference type="GO" id="GO:0003916">
    <property type="term" value="F:DNA topoisomerase activity"/>
    <property type="evidence" value="ECO:0007669"/>
    <property type="project" value="InterPro"/>
</dbReference>
<proteinExistence type="predicted"/>
<name>A0A6F9XPS7_9LACO</name>
<dbReference type="Proteomes" id="UP000494265">
    <property type="component" value="Unassembled WGS sequence"/>
</dbReference>
<evidence type="ECO:0000259" key="1">
    <source>
        <dbReference type="Pfam" id="PF01719"/>
    </source>
</evidence>
<dbReference type="GO" id="GO:0005727">
    <property type="term" value="C:extrachromosomal circular DNA"/>
    <property type="evidence" value="ECO:0007669"/>
    <property type="project" value="InterPro"/>
</dbReference>
<comment type="caution">
    <text evidence="2">The sequence shown here is derived from an EMBL/GenBank/DDBJ whole genome shotgun (WGS) entry which is preliminary data.</text>
</comment>
<dbReference type="RefSeq" id="WP_172585306.1">
    <property type="nucleotide sequence ID" value="NZ_BLAM01000215.1"/>
</dbReference>
<gene>
    <name evidence="2" type="ORF">SY212_22180</name>
</gene>
<dbReference type="GO" id="GO:0006260">
    <property type="term" value="P:DNA replication"/>
    <property type="evidence" value="ECO:0007669"/>
    <property type="project" value="InterPro"/>
</dbReference>
<sequence>MRQPKEKSRYFTFLLYEDSAPKNYLELLESLNIPMAISPWHDLDIKTEKLTPEEQKLRDQGQVIYKKKHRHAIYIAANPVTSDAVRRRLQRLFADYTNKPVVSSVQIIKTTVADTYAYLTHESKEAIRQKKHIYDSKDIVLLSNFDLVRYQVLDVEMKEDILNKILDVVYVNELENIIELRQYFAVCDDIEAMFGVSDIRQLNKIIRENTGIIRLYLDGNYQNHQKRIDNGDR</sequence>
<accession>A0A6F9XPS7</accession>
<dbReference type="InterPro" id="IPR002631">
    <property type="entry name" value="Plasmid_rep_OBD"/>
</dbReference>
<reference evidence="2" key="1">
    <citation type="submission" date="2019-10" db="EMBL/GenBank/DDBJ databases">
        <title>Lactobacillus agilis SY212 Whole Genome Sequencing Project.</title>
        <authorList>
            <person name="Suzuki S."/>
            <person name="Endo A."/>
            <person name="Maeno S."/>
            <person name="Shiwa Y."/>
            <person name="Matsutani M."/>
            <person name="Kajikawa A."/>
        </authorList>
    </citation>
    <scope>NUCLEOTIDE SEQUENCE</scope>
    <source>
        <strain evidence="2">SY212</strain>
    </source>
</reference>
<organism evidence="2">
    <name type="scientific">Ligilactobacillus agilis</name>
    <dbReference type="NCBI Taxonomy" id="1601"/>
    <lineage>
        <taxon>Bacteria</taxon>
        <taxon>Bacillati</taxon>
        <taxon>Bacillota</taxon>
        <taxon>Bacilli</taxon>
        <taxon>Lactobacillales</taxon>
        <taxon>Lactobacillaceae</taxon>
        <taxon>Ligilactobacillus</taxon>
    </lineage>
</organism>